<feature type="region of interest" description="Disordered" evidence="2">
    <location>
        <begin position="1"/>
        <end position="22"/>
    </location>
</feature>
<evidence type="ECO:0000256" key="2">
    <source>
        <dbReference type="SAM" id="MobiDB-lite"/>
    </source>
</evidence>
<evidence type="ECO:0000256" key="1">
    <source>
        <dbReference type="SAM" id="Coils"/>
    </source>
</evidence>
<dbReference type="Pfam" id="PF18932">
    <property type="entry name" value="DUF5681"/>
    <property type="match status" value="1"/>
</dbReference>
<dbReference type="AlphaFoldDB" id="A0A6J6Z7X5"/>
<evidence type="ECO:0000313" key="4">
    <source>
        <dbReference type="EMBL" id="CAB4816835.1"/>
    </source>
</evidence>
<keyword evidence="1" id="KW-0175">Coiled coil</keyword>
<reference evidence="4" key="1">
    <citation type="submission" date="2020-05" db="EMBL/GenBank/DDBJ databases">
        <authorList>
            <person name="Chiriac C."/>
            <person name="Salcher M."/>
            <person name="Ghai R."/>
            <person name="Kavagutti S V."/>
        </authorList>
    </citation>
    <scope>NUCLEOTIDE SEQUENCE</scope>
</reference>
<gene>
    <name evidence="4" type="ORF">UFOPK3037_01734</name>
</gene>
<proteinExistence type="predicted"/>
<feature type="domain" description="DUF5681" evidence="3">
    <location>
        <begin position="5"/>
        <end position="62"/>
    </location>
</feature>
<sequence>MPTPKFKAGVSGNPKGRPKDRTPATLLRKSIINDMPEIILKLVEQAKNGDTAAAKILLDRCCPTLKPQALAISLPINGSLAEQGGEIIRATLSGHIPPDIGAQLVTALSNQGKLVELQELTQRLDKIEKQLTHEQSLDYLK</sequence>
<organism evidence="4">
    <name type="scientific">freshwater metagenome</name>
    <dbReference type="NCBI Taxonomy" id="449393"/>
    <lineage>
        <taxon>unclassified sequences</taxon>
        <taxon>metagenomes</taxon>
        <taxon>ecological metagenomes</taxon>
    </lineage>
</organism>
<dbReference type="EMBL" id="CAFAAO010000044">
    <property type="protein sequence ID" value="CAB4816835.1"/>
    <property type="molecule type" value="Genomic_DNA"/>
</dbReference>
<dbReference type="InterPro" id="IPR043736">
    <property type="entry name" value="DUF5681"/>
</dbReference>
<accession>A0A6J6Z7X5</accession>
<feature type="coiled-coil region" evidence="1">
    <location>
        <begin position="110"/>
        <end position="137"/>
    </location>
</feature>
<protein>
    <submittedName>
        <fullName evidence="4">Unannotated protein</fullName>
    </submittedName>
</protein>
<name>A0A6J6Z7X5_9ZZZZ</name>
<evidence type="ECO:0000259" key="3">
    <source>
        <dbReference type="Pfam" id="PF18932"/>
    </source>
</evidence>